<name>A0A365Y6G4_9BACT</name>
<reference evidence="2 3" key="1">
    <citation type="submission" date="2018-05" db="EMBL/GenBank/DDBJ databases">
        <title>Chitinophaga sp. K3CV102501T nov., isolated from isolated from a monsoon evergreen broad-leaved forest soil.</title>
        <authorList>
            <person name="Lv Y."/>
        </authorList>
    </citation>
    <scope>NUCLEOTIDE SEQUENCE [LARGE SCALE GENOMIC DNA]</scope>
    <source>
        <strain evidence="2 3">GDMCC 1.1325</strain>
    </source>
</reference>
<dbReference type="PANTHER" id="PTHR23150:SF19">
    <property type="entry name" value="FORMYLGLYCINE-GENERATING ENZYME"/>
    <property type="match status" value="1"/>
</dbReference>
<dbReference type="InterPro" id="IPR051043">
    <property type="entry name" value="Sulfatase_Mod_Factor_Kinase"/>
</dbReference>
<accession>A0A365Y6G4</accession>
<dbReference type="EMBL" id="QFFJ01000001">
    <property type="protein sequence ID" value="RBL94099.1"/>
    <property type="molecule type" value="Genomic_DNA"/>
</dbReference>
<sequence length="229" mass="25729">MAEVKGGSYVPFYGKADSSVMVKGFQMDKHPVTNRQFLAFVKLNPQWRRSAVKRIYADGNYLAGWQNDSTLGHSMLEDAPVTNVSWFAAKAYCNAIGKTLPTINQWEYAAMADETTRDARTKASYNQHILSWYEKPNTSGLPVGHTTPNYWGIMDLHGLVWEWTEDFSEVMLSGESRRDVSTDNSMFCGSGSVGASDLMNYAAFMRFAFRGSLKANYCVQNQGFRCVSK</sequence>
<proteinExistence type="predicted"/>
<evidence type="ECO:0000313" key="3">
    <source>
        <dbReference type="Proteomes" id="UP000253410"/>
    </source>
</evidence>
<organism evidence="2 3">
    <name type="scientific">Chitinophaga flava</name>
    <dbReference type="NCBI Taxonomy" id="2259036"/>
    <lineage>
        <taxon>Bacteria</taxon>
        <taxon>Pseudomonadati</taxon>
        <taxon>Bacteroidota</taxon>
        <taxon>Chitinophagia</taxon>
        <taxon>Chitinophagales</taxon>
        <taxon>Chitinophagaceae</taxon>
        <taxon>Chitinophaga</taxon>
    </lineage>
</organism>
<dbReference type="GO" id="GO:0120147">
    <property type="term" value="F:formylglycine-generating oxidase activity"/>
    <property type="evidence" value="ECO:0007669"/>
    <property type="project" value="TreeGrafter"/>
</dbReference>
<comment type="caution">
    <text evidence="2">The sequence shown here is derived from an EMBL/GenBank/DDBJ whole genome shotgun (WGS) entry which is preliminary data.</text>
</comment>
<dbReference type="OrthoDB" id="9768004at2"/>
<keyword evidence="3" id="KW-1185">Reference proteome</keyword>
<dbReference type="SUPFAM" id="SSF56436">
    <property type="entry name" value="C-type lectin-like"/>
    <property type="match status" value="1"/>
</dbReference>
<evidence type="ECO:0000259" key="1">
    <source>
        <dbReference type="Pfam" id="PF03781"/>
    </source>
</evidence>
<evidence type="ECO:0000313" key="2">
    <source>
        <dbReference type="EMBL" id="RBL94099.1"/>
    </source>
</evidence>
<protein>
    <recommendedName>
        <fullName evidence="1">Sulfatase-modifying factor enzyme-like domain-containing protein</fullName>
    </recommendedName>
</protein>
<dbReference type="Pfam" id="PF03781">
    <property type="entry name" value="FGE-sulfatase"/>
    <property type="match status" value="1"/>
</dbReference>
<dbReference type="Proteomes" id="UP000253410">
    <property type="component" value="Unassembled WGS sequence"/>
</dbReference>
<dbReference type="InterPro" id="IPR042095">
    <property type="entry name" value="SUMF_sf"/>
</dbReference>
<dbReference type="InterPro" id="IPR016187">
    <property type="entry name" value="CTDL_fold"/>
</dbReference>
<dbReference type="PANTHER" id="PTHR23150">
    <property type="entry name" value="SULFATASE MODIFYING FACTOR 1, 2"/>
    <property type="match status" value="1"/>
</dbReference>
<dbReference type="InterPro" id="IPR005532">
    <property type="entry name" value="SUMF_dom"/>
</dbReference>
<feature type="domain" description="Sulfatase-modifying factor enzyme-like" evidence="1">
    <location>
        <begin position="19"/>
        <end position="227"/>
    </location>
</feature>
<gene>
    <name evidence="2" type="ORF">DF182_03585</name>
</gene>
<dbReference type="Gene3D" id="3.90.1580.10">
    <property type="entry name" value="paralog of FGE (formylglycine-generating enzyme)"/>
    <property type="match status" value="1"/>
</dbReference>
<dbReference type="AlphaFoldDB" id="A0A365Y6G4"/>